<feature type="compositionally biased region" description="Low complexity" evidence="2">
    <location>
        <begin position="247"/>
        <end position="265"/>
    </location>
</feature>
<keyword evidence="1" id="KW-0175">Coiled coil</keyword>
<dbReference type="EMBL" id="KN834788">
    <property type="protein sequence ID" value="KIK57937.1"/>
    <property type="molecule type" value="Genomic_DNA"/>
</dbReference>
<dbReference type="PANTHER" id="PTHR14430">
    <property type="entry name" value="RABIN3-RELATED"/>
    <property type="match status" value="1"/>
</dbReference>
<dbReference type="Pfam" id="PF06428">
    <property type="entry name" value="Sec2p"/>
    <property type="match status" value="1"/>
</dbReference>
<dbReference type="HOGENOM" id="CLU_413907_0_0_1"/>
<dbReference type="InterPro" id="IPR009449">
    <property type="entry name" value="Sec2_N"/>
</dbReference>
<dbReference type="InterPro" id="IPR040351">
    <property type="entry name" value="RAB3IL/RAB3IP/Sec2"/>
</dbReference>
<organism evidence="4 5">
    <name type="scientific">Collybiopsis luxurians FD-317 M1</name>
    <dbReference type="NCBI Taxonomy" id="944289"/>
    <lineage>
        <taxon>Eukaryota</taxon>
        <taxon>Fungi</taxon>
        <taxon>Dikarya</taxon>
        <taxon>Basidiomycota</taxon>
        <taxon>Agaricomycotina</taxon>
        <taxon>Agaricomycetes</taxon>
        <taxon>Agaricomycetidae</taxon>
        <taxon>Agaricales</taxon>
        <taxon>Marasmiineae</taxon>
        <taxon>Omphalotaceae</taxon>
        <taxon>Collybiopsis</taxon>
        <taxon>Collybiopsis luxurians</taxon>
    </lineage>
</organism>
<dbReference type="GO" id="GO:0005085">
    <property type="term" value="F:guanyl-nucleotide exchange factor activity"/>
    <property type="evidence" value="ECO:0007669"/>
    <property type="project" value="InterPro"/>
</dbReference>
<feature type="compositionally biased region" description="Polar residues" evidence="2">
    <location>
        <begin position="492"/>
        <end position="517"/>
    </location>
</feature>
<feature type="compositionally biased region" description="Low complexity" evidence="2">
    <location>
        <begin position="526"/>
        <end position="540"/>
    </location>
</feature>
<evidence type="ECO:0000313" key="4">
    <source>
        <dbReference type="EMBL" id="KIK57937.1"/>
    </source>
</evidence>
<dbReference type="Gene3D" id="6.10.140.910">
    <property type="match status" value="1"/>
</dbReference>
<accession>A0A0D0CI27</accession>
<feature type="compositionally biased region" description="Polar residues" evidence="2">
    <location>
        <begin position="558"/>
        <end position="577"/>
    </location>
</feature>
<sequence>MFPSTSAGSASAPKRFDSLNATQRRAPGHNVLSKGRPSNETNGTTPNSGSSTGSSKGKGSFVPKDEGYFMQVEEELHDLRRVHAHGQEDDLRMALDRCMGRVGEVAGLLTAAYAAFTDLRVELDVTRSNLQMISANNEMLEDALKNLSSQHGTNPRDVGWRRFTPNHTPSSSSTHVDSLSTDLKTNGSSHPENVAGNGSGGGTPLSPISNPPSSPPLSASESAQAMPPPTNHAPPPQESRFFKFRFNSSSSNSSSNSTTHSTTTSRPQTPVAGNDSQSPTMGNAPASASILGRHRTASSSSVSLVGTIVGPPPLPPTDPALSAELDSLKSRISQTQAELNSLRQELQTERVRREKEEQKVAQVVKEKEALEGELESLSQALFEEANNMVASERKMRAREEEKFRREKEEMGEEIREGVEQREALRSALRVLEGEVGRLRGLVKGGEEGMKSGNGVGGGDGGKEGMGVKPRNLDLPEAGDDDDEEFEGGVPQTGYSALPQTSSTAQAGSESAGISHSRSSSEEGIKSVPSSRPSSRVGSGSWEHEREHEDDHPTKEPPSHSTSSDPAIGSSASISPTESPAKFSASASPTPLPPPPPSSFPATALTKSIHDSQPQLPEEAEYGYSVEDDNDMTKEEEGDNVKGSTLLPIPISLGIDDEKSPWAD</sequence>
<feature type="compositionally biased region" description="Low complexity" evidence="2">
    <location>
        <begin position="38"/>
        <end position="60"/>
    </location>
</feature>
<feature type="compositionally biased region" description="Pro residues" evidence="2">
    <location>
        <begin position="226"/>
        <end position="237"/>
    </location>
</feature>
<dbReference type="GO" id="GO:0006887">
    <property type="term" value="P:exocytosis"/>
    <property type="evidence" value="ECO:0007669"/>
    <property type="project" value="TreeGrafter"/>
</dbReference>
<feature type="compositionally biased region" description="Acidic residues" evidence="2">
    <location>
        <begin position="617"/>
        <end position="637"/>
    </location>
</feature>
<evidence type="ECO:0000256" key="1">
    <source>
        <dbReference type="ARBA" id="ARBA00023054"/>
    </source>
</evidence>
<dbReference type="GO" id="GO:0070319">
    <property type="term" value="C:Golgi to plasma membrane transport vesicle"/>
    <property type="evidence" value="ECO:0007669"/>
    <property type="project" value="TreeGrafter"/>
</dbReference>
<dbReference type="AlphaFoldDB" id="A0A0D0CI27"/>
<dbReference type="PANTHER" id="PTHR14430:SF0">
    <property type="entry name" value="SEC2P DOMAIN-CONTAINING PROTEIN"/>
    <property type="match status" value="1"/>
</dbReference>
<feature type="region of interest" description="Disordered" evidence="2">
    <location>
        <begin position="436"/>
        <end position="663"/>
    </location>
</feature>
<name>A0A0D0CI27_9AGAR</name>
<evidence type="ECO:0000256" key="2">
    <source>
        <dbReference type="SAM" id="MobiDB-lite"/>
    </source>
</evidence>
<feature type="compositionally biased region" description="Basic and acidic residues" evidence="2">
    <location>
        <begin position="541"/>
        <end position="557"/>
    </location>
</feature>
<dbReference type="Proteomes" id="UP000053593">
    <property type="component" value="Unassembled WGS sequence"/>
</dbReference>
<keyword evidence="5" id="KW-1185">Reference proteome</keyword>
<evidence type="ECO:0000259" key="3">
    <source>
        <dbReference type="Pfam" id="PF06428"/>
    </source>
</evidence>
<gene>
    <name evidence="4" type="ORF">GYMLUDRAFT_45742</name>
</gene>
<proteinExistence type="predicted"/>
<feature type="region of interest" description="Disordered" evidence="2">
    <location>
        <begin position="148"/>
        <end position="322"/>
    </location>
</feature>
<feature type="compositionally biased region" description="Pro residues" evidence="2">
    <location>
        <begin position="589"/>
        <end position="598"/>
    </location>
</feature>
<feature type="compositionally biased region" description="Acidic residues" evidence="2">
    <location>
        <begin position="476"/>
        <end position="486"/>
    </location>
</feature>
<dbReference type="GO" id="GO:0051286">
    <property type="term" value="C:cell tip"/>
    <property type="evidence" value="ECO:0007669"/>
    <property type="project" value="TreeGrafter"/>
</dbReference>
<feature type="domain" description="GDP/GTP exchange factor Sec2 N-terminal" evidence="3">
    <location>
        <begin position="326"/>
        <end position="417"/>
    </location>
</feature>
<dbReference type="SUPFAM" id="SSF144284">
    <property type="entry name" value="Sec2 N-terminal region"/>
    <property type="match status" value="1"/>
</dbReference>
<feature type="compositionally biased region" description="Low complexity" evidence="2">
    <location>
        <begin position="170"/>
        <end position="183"/>
    </location>
</feature>
<feature type="region of interest" description="Disordered" evidence="2">
    <location>
        <begin position="1"/>
        <end position="63"/>
    </location>
</feature>
<protein>
    <recommendedName>
        <fullName evidence="3">GDP/GTP exchange factor Sec2 N-terminal domain-containing protein</fullName>
    </recommendedName>
</protein>
<reference evidence="4 5" key="1">
    <citation type="submission" date="2014-04" db="EMBL/GenBank/DDBJ databases">
        <title>Evolutionary Origins and Diversification of the Mycorrhizal Mutualists.</title>
        <authorList>
            <consortium name="DOE Joint Genome Institute"/>
            <consortium name="Mycorrhizal Genomics Consortium"/>
            <person name="Kohler A."/>
            <person name="Kuo A."/>
            <person name="Nagy L.G."/>
            <person name="Floudas D."/>
            <person name="Copeland A."/>
            <person name="Barry K.W."/>
            <person name="Cichocki N."/>
            <person name="Veneault-Fourrey C."/>
            <person name="LaButti K."/>
            <person name="Lindquist E.A."/>
            <person name="Lipzen A."/>
            <person name="Lundell T."/>
            <person name="Morin E."/>
            <person name="Murat C."/>
            <person name="Riley R."/>
            <person name="Ohm R."/>
            <person name="Sun H."/>
            <person name="Tunlid A."/>
            <person name="Henrissat B."/>
            <person name="Grigoriev I.V."/>
            <person name="Hibbett D.S."/>
            <person name="Martin F."/>
        </authorList>
    </citation>
    <scope>NUCLEOTIDE SEQUENCE [LARGE SCALE GENOMIC DNA]</scope>
    <source>
        <strain evidence="4 5">FD-317 M1</strain>
    </source>
</reference>
<feature type="region of interest" description="Disordered" evidence="2">
    <location>
        <begin position="393"/>
        <end position="419"/>
    </location>
</feature>
<dbReference type="OrthoDB" id="5560525at2759"/>
<evidence type="ECO:0000313" key="5">
    <source>
        <dbReference type="Proteomes" id="UP000053593"/>
    </source>
</evidence>